<keyword evidence="1 10" id="KW-1003">Cell membrane</keyword>
<feature type="transmembrane region" description="Helical" evidence="10">
    <location>
        <begin position="85"/>
        <end position="107"/>
    </location>
</feature>
<reference evidence="11 12" key="1">
    <citation type="submission" date="2020-08" db="EMBL/GenBank/DDBJ databases">
        <authorList>
            <person name="Liu C."/>
            <person name="Sun Q."/>
        </authorList>
    </citation>
    <scope>NUCLEOTIDE SEQUENCE [LARGE SCALE GENOMIC DNA]</scope>
    <source>
        <strain evidence="11 12">NSJ-4</strain>
    </source>
</reference>
<feature type="transmembrane region" description="Helical" evidence="10">
    <location>
        <begin position="119"/>
        <end position="142"/>
    </location>
</feature>
<dbReference type="HAMAP" id="MF_01043">
    <property type="entry name" value="PlsY"/>
    <property type="match status" value="1"/>
</dbReference>
<comment type="subunit">
    <text evidence="10">Probably interacts with PlsX.</text>
</comment>
<keyword evidence="3 10" id="KW-0808">Transferase</keyword>
<evidence type="ECO:0000313" key="12">
    <source>
        <dbReference type="Proteomes" id="UP000515819"/>
    </source>
</evidence>
<dbReference type="GO" id="GO:0008654">
    <property type="term" value="P:phospholipid biosynthetic process"/>
    <property type="evidence" value="ECO:0007669"/>
    <property type="project" value="UniProtKB-UniRule"/>
</dbReference>
<dbReference type="Pfam" id="PF02660">
    <property type="entry name" value="G3P_acyltransf"/>
    <property type="match status" value="1"/>
</dbReference>
<evidence type="ECO:0000256" key="9">
    <source>
        <dbReference type="ARBA" id="ARBA00023264"/>
    </source>
</evidence>
<dbReference type="AlphaFoldDB" id="A0A7G9FQP2"/>
<evidence type="ECO:0000313" key="11">
    <source>
        <dbReference type="EMBL" id="QNM00874.1"/>
    </source>
</evidence>
<evidence type="ECO:0000256" key="8">
    <source>
        <dbReference type="ARBA" id="ARBA00023209"/>
    </source>
</evidence>
<keyword evidence="5 10" id="KW-1133">Transmembrane helix</keyword>
<feature type="transmembrane region" description="Helical" evidence="10">
    <location>
        <begin position="6"/>
        <end position="25"/>
    </location>
</feature>
<organism evidence="11 12">
    <name type="scientific">Wujia chipingensis</name>
    <dbReference type="NCBI Taxonomy" id="2763670"/>
    <lineage>
        <taxon>Bacteria</taxon>
        <taxon>Bacillati</taxon>
        <taxon>Bacillota</taxon>
        <taxon>Clostridia</taxon>
        <taxon>Lachnospirales</taxon>
        <taxon>Lachnospiraceae</taxon>
        <taxon>Wujia</taxon>
    </lineage>
</organism>
<sequence>MILARVICLVAGYAFGLLQTSYIYGRMKGIDIREHGSGNAGTTNALRVLGKKAGLIVFIGDLFKAIIISAIVHVVIGHLYPNEVYLYLAYAGLGTVLGHNFPCYLHFKGGKGIATTAGIIVGFLDPVIIVSCLIAFIVIVAITRYVSLGSITIVTMFCIEYAIFAFHGKYGFDLASAPSYHAMVESVIVVAVICGMAIVRHHANIVRLLHHEENKLGAKKAVS</sequence>
<dbReference type="SMART" id="SM01207">
    <property type="entry name" value="G3P_acyltransf"/>
    <property type="match status" value="1"/>
</dbReference>
<dbReference type="EC" id="2.3.1.275" evidence="10"/>
<comment type="catalytic activity">
    <reaction evidence="10">
        <text>an acyl phosphate + sn-glycerol 3-phosphate = a 1-acyl-sn-glycero-3-phosphate + phosphate</text>
        <dbReference type="Rhea" id="RHEA:34075"/>
        <dbReference type="ChEBI" id="CHEBI:43474"/>
        <dbReference type="ChEBI" id="CHEBI:57597"/>
        <dbReference type="ChEBI" id="CHEBI:57970"/>
        <dbReference type="ChEBI" id="CHEBI:59918"/>
        <dbReference type="EC" id="2.3.1.275"/>
    </reaction>
</comment>
<keyword evidence="2 10" id="KW-0444">Lipid biosynthesis</keyword>
<keyword evidence="12" id="KW-1185">Reference proteome</keyword>
<comment type="function">
    <text evidence="10">Catalyzes the transfer of an acyl group from acyl-phosphate (acyl-PO(4)) to glycerol-3-phosphate (G3P) to form lysophosphatidic acid (LPA). This enzyme utilizes acyl-phosphate as fatty acyl donor, but not acyl-CoA or acyl-ACP.</text>
</comment>
<keyword evidence="6 10" id="KW-0443">Lipid metabolism</keyword>
<dbReference type="RefSeq" id="WP_021985600.1">
    <property type="nucleotide sequence ID" value="NZ_CP060632.1"/>
</dbReference>
<dbReference type="InterPro" id="IPR003811">
    <property type="entry name" value="G3P_acylTferase_PlsY"/>
</dbReference>
<comment type="subcellular location">
    <subcellularLocation>
        <location evidence="10">Cell membrane</location>
        <topology evidence="10">Multi-pass membrane protein</topology>
    </subcellularLocation>
</comment>
<keyword evidence="7 10" id="KW-0472">Membrane</keyword>
<proteinExistence type="inferred from homology"/>
<evidence type="ECO:0000256" key="2">
    <source>
        <dbReference type="ARBA" id="ARBA00022516"/>
    </source>
</evidence>
<dbReference type="Proteomes" id="UP000515819">
    <property type="component" value="Chromosome"/>
</dbReference>
<dbReference type="GO" id="GO:0005886">
    <property type="term" value="C:plasma membrane"/>
    <property type="evidence" value="ECO:0007669"/>
    <property type="project" value="UniProtKB-SubCell"/>
</dbReference>
<keyword evidence="11" id="KW-0012">Acyltransferase</keyword>
<evidence type="ECO:0000256" key="6">
    <source>
        <dbReference type="ARBA" id="ARBA00023098"/>
    </source>
</evidence>
<gene>
    <name evidence="10 11" type="primary">plsY</name>
    <name evidence="11" type="ORF">H9Q76_06270</name>
</gene>
<dbReference type="KEGG" id="wcp:H9Q76_06270"/>
<feature type="transmembrane region" description="Helical" evidence="10">
    <location>
        <begin position="180"/>
        <end position="199"/>
    </location>
</feature>
<evidence type="ECO:0000256" key="1">
    <source>
        <dbReference type="ARBA" id="ARBA00022475"/>
    </source>
</evidence>
<dbReference type="EMBL" id="CP060632">
    <property type="protein sequence ID" value="QNM00874.1"/>
    <property type="molecule type" value="Genomic_DNA"/>
</dbReference>
<keyword evidence="4 10" id="KW-0812">Transmembrane</keyword>
<comment type="similarity">
    <text evidence="10">Belongs to the PlsY family.</text>
</comment>
<evidence type="ECO:0000256" key="5">
    <source>
        <dbReference type="ARBA" id="ARBA00022989"/>
    </source>
</evidence>
<dbReference type="GO" id="GO:0043772">
    <property type="term" value="F:acyl-phosphate glycerol-3-phosphate acyltransferase activity"/>
    <property type="evidence" value="ECO:0007669"/>
    <property type="project" value="UniProtKB-UniRule"/>
</dbReference>
<dbReference type="NCBIfam" id="TIGR00023">
    <property type="entry name" value="glycerol-3-phosphate 1-O-acyltransferase PlsY"/>
    <property type="match status" value="1"/>
</dbReference>
<accession>A0A7G9FQP2</accession>
<comment type="pathway">
    <text evidence="10">Lipid metabolism; phospholipid metabolism.</text>
</comment>
<dbReference type="UniPathway" id="UPA00085"/>
<dbReference type="PANTHER" id="PTHR30309">
    <property type="entry name" value="INNER MEMBRANE PROTEIN YGIH"/>
    <property type="match status" value="1"/>
</dbReference>
<evidence type="ECO:0000256" key="7">
    <source>
        <dbReference type="ARBA" id="ARBA00023136"/>
    </source>
</evidence>
<feature type="transmembrane region" description="Helical" evidence="10">
    <location>
        <begin position="148"/>
        <end position="168"/>
    </location>
</feature>
<protein>
    <recommendedName>
        <fullName evidence="10">Glycerol-3-phosphate acyltransferase</fullName>
    </recommendedName>
    <alternativeName>
        <fullName evidence="10">Acyl-PO4 G3P acyltransferase</fullName>
    </alternativeName>
    <alternativeName>
        <fullName evidence="10">Acyl-phosphate--glycerol-3-phosphate acyltransferase</fullName>
    </alternativeName>
    <alternativeName>
        <fullName evidence="10">G3P acyltransferase</fullName>
        <shortName evidence="10">GPAT</shortName>
        <ecNumber evidence="10">2.3.1.275</ecNumber>
    </alternativeName>
    <alternativeName>
        <fullName evidence="10">Lysophosphatidic acid synthase</fullName>
        <shortName evidence="10">LPA synthase</shortName>
    </alternativeName>
</protein>
<evidence type="ECO:0000256" key="4">
    <source>
        <dbReference type="ARBA" id="ARBA00022692"/>
    </source>
</evidence>
<name>A0A7G9FQP2_9FIRM</name>
<feature type="transmembrane region" description="Helical" evidence="10">
    <location>
        <begin position="55"/>
        <end position="79"/>
    </location>
</feature>
<keyword evidence="8 10" id="KW-0594">Phospholipid biosynthesis</keyword>
<evidence type="ECO:0000256" key="3">
    <source>
        <dbReference type="ARBA" id="ARBA00022679"/>
    </source>
</evidence>
<dbReference type="PANTHER" id="PTHR30309:SF0">
    <property type="entry name" value="GLYCEROL-3-PHOSPHATE ACYLTRANSFERASE-RELATED"/>
    <property type="match status" value="1"/>
</dbReference>
<evidence type="ECO:0000256" key="10">
    <source>
        <dbReference type="HAMAP-Rule" id="MF_01043"/>
    </source>
</evidence>
<keyword evidence="9 10" id="KW-1208">Phospholipid metabolism</keyword>